<dbReference type="PANTHER" id="PTHR34697">
    <property type="entry name" value="PHOSPHATIDYLGLYCEROL LYSYLTRANSFERASE"/>
    <property type="match status" value="1"/>
</dbReference>
<feature type="domain" description="Phosphatidylglycerol lysyltransferase C-terminal" evidence="8">
    <location>
        <begin position="563"/>
        <end position="863"/>
    </location>
</feature>
<dbReference type="GO" id="GO:0005886">
    <property type="term" value="C:plasma membrane"/>
    <property type="evidence" value="ECO:0007669"/>
    <property type="project" value="UniProtKB-SubCell"/>
</dbReference>
<feature type="transmembrane region" description="Helical" evidence="7">
    <location>
        <begin position="378"/>
        <end position="400"/>
    </location>
</feature>
<dbReference type="OrthoDB" id="594838at2"/>
<name>A0A5J5IQZ5_9MICO</name>
<dbReference type="AlphaFoldDB" id="A0A5J5IQZ5"/>
<evidence type="ECO:0000313" key="10">
    <source>
        <dbReference type="Proteomes" id="UP000327039"/>
    </source>
</evidence>
<dbReference type="InterPro" id="IPR035952">
    <property type="entry name" value="Rhomboid-like_sf"/>
</dbReference>
<feature type="transmembrane region" description="Helical" evidence="7">
    <location>
        <begin position="202"/>
        <end position="220"/>
    </location>
</feature>
<keyword evidence="2" id="KW-1003">Cell membrane</keyword>
<dbReference type="PANTHER" id="PTHR34697:SF2">
    <property type="entry name" value="PHOSPHATIDYLGLYCEROL LYSYLTRANSFERASE"/>
    <property type="match status" value="1"/>
</dbReference>
<dbReference type="SUPFAM" id="SSF144091">
    <property type="entry name" value="Rhomboid-like"/>
    <property type="match status" value="1"/>
</dbReference>
<dbReference type="Pfam" id="PF09924">
    <property type="entry name" value="LPG_synthase_C"/>
    <property type="match status" value="1"/>
</dbReference>
<dbReference type="EMBL" id="VYRZ01000004">
    <property type="protein sequence ID" value="KAA9084108.1"/>
    <property type="molecule type" value="Genomic_DNA"/>
</dbReference>
<protein>
    <submittedName>
        <fullName evidence="9">DUF2156 domain-containing protein</fullName>
    </submittedName>
</protein>
<dbReference type="InterPro" id="IPR051211">
    <property type="entry name" value="PG_lysyltransferase"/>
</dbReference>
<reference evidence="10" key="1">
    <citation type="submission" date="2019-09" db="EMBL/GenBank/DDBJ databases">
        <title>Mumia zhuanghuii sp. nov. isolated from the intestinal contents of plateau pika (Ochotona curzoniae) in the Qinghai-Tibet plateau of China.</title>
        <authorList>
            <person name="Tian Z."/>
        </authorList>
    </citation>
    <scope>NUCLEOTIDE SEQUENCE [LARGE SCALE GENOMIC DNA]</scope>
    <source>
        <strain evidence="10">DSM 25564</strain>
    </source>
</reference>
<keyword evidence="3 7" id="KW-0812">Transmembrane</keyword>
<gene>
    <name evidence="9" type="ORF">F6B42_14070</name>
</gene>
<feature type="transmembrane region" description="Helical" evidence="7">
    <location>
        <begin position="460"/>
        <end position="482"/>
    </location>
</feature>
<evidence type="ECO:0000256" key="2">
    <source>
        <dbReference type="ARBA" id="ARBA00022475"/>
    </source>
</evidence>
<feature type="transmembrane region" description="Helical" evidence="7">
    <location>
        <begin position="287"/>
        <end position="317"/>
    </location>
</feature>
<evidence type="ECO:0000256" key="7">
    <source>
        <dbReference type="SAM" id="Phobius"/>
    </source>
</evidence>
<evidence type="ECO:0000256" key="5">
    <source>
        <dbReference type="ARBA" id="ARBA00023136"/>
    </source>
</evidence>
<evidence type="ECO:0000256" key="3">
    <source>
        <dbReference type="ARBA" id="ARBA00022692"/>
    </source>
</evidence>
<organism evidence="9 10">
    <name type="scientific">Microbacterium radiodurans</name>
    <dbReference type="NCBI Taxonomy" id="661398"/>
    <lineage>
        <taxon>Bacteria</taxon>
        <taxon>Bacillati</taxon>
        <taxon>Actinomycetota</taxon>
        <taxon>Actinomycetes</taxon>
        <taxon>Micrococcales</taxon>
        <taxon>Microbacteriaceae</taxon>
        <taxon>Microbacterium</taxon>
    </lineage>
</organism>
<keyword evidence="10" id="KW-1185">Reference proteome</keyword>
<comment type="caution">
    <text evidence="9">The sequence shown here is derived from an EMBL/GenBank/DDBJ whole genome shotgun (WGS) entry which is preliminary data.</text>
</comment>
<dbReference type="Proteomes" id="UP000327039">
    <property type="component" value="Unassembled WGS sequence"/>
</dbReference>
<evidence type="ECO:0000256" key="4">
    <source>
        <dbReference type="ARBA" id="ARBA00022989"/>
    </source>
</evidence>
<evidence type="ECO:0000259" key="8">
    <source>
        <dbReference type="Pfam" id="PF09924"/>
    </source>
</evidence>
<accession>A0A5J5IQZ5</accession>
<feature type="region of interest" description="Disordered" evidence="6">
    <location>
        <begin position="29"/>
        <end position="59"/>
    </location>
</feature>
<feature type="transmembrane region" description="Helical" evidence="7">
    <location>
        <begin position="165"/>
        <end position="182"/>
    </location>
</feature>
<feature type="transmembrane region" description="Helical" evidence="7">
    <location>
        <begin position="132"/>
        <end position="153"/>
    </location>
</feature>
<comment type="subcellular location">
    <subcellularLocation>
        <location evidence="1">Cell membrane</location>
        <topology evidence="1">Multi-pass membrane protein</topology>
    </subcellularLocation>
</comment>
<dbReference type="GO" id="GO:0055091">
    <property type="term" value="P:phospholipid homeostasis"/>
    <property type="evidence" value="ECO:0007669"/>
    <property type="project" value="TreeGrafter"/>
</dbReference>
<feature type="transmembrane region" description="Helical" evidence="7">
    <location>
        <begin position="532"/>
        <end position="552"/>
    </location>
</feature>
<feature type="transmembrane region" description="Helical" evidence="7">
    <location>
        <begin position="227"/>
        <end position="243"/>
    </location>
</feature>
<evidence type="ECO:0000313" key="9">
    <source>
        <dbReference type="EMBL" id="KAA9084108.1"/>
    </source>
</evidence>
<evidence type="ECO:0000256" key="6">
    <source>
        <dbReference type="SAM" id="MobiDB-lite"/>
    </source>
</evidence>
<keyword evidence="4 7" id="KW-1133">Transmembrane helix</keyword>
<keyword evidence="5 7" id="KW-0472">Membrane</keyword>
<sequence>MGHRRRLLVLRQPQLLVLLRPLVRFRPRGLSRPPARSSPRGLSCRVMSTTPERTGTAPGRVRGAARDLRRSTSRVLAWSRVRPVTLTIVALTAVLSILRFALRPVDWGFDPGIEPESGARIAHHWWSTLTSLFVIENGPALLAFLVLAIVAVGAAERVMGSLRTAIAYLVGGIAASFLGLAIDLFEEAYLPGLPLNAPAVDVFSPTAPLIATAVAASGFFSPLWRRRIRLLAVFTAVTLYLYSGGANDLFSLLAIPVGFVLGFALGARRTRGFRLVRSSFHEKRVLLSAIVAITAIGPVIATASGTGAGLLSVYGYLSVDPLSVVDGQVCAFGSPGAPCPGEFDTIADLQGWSGIVALLPLIVLLLAAWGIRGGRRIALSIAVVVNLLIFAGMLYTFAVVEPETVAAIGEVLDADTTDYVWQTLTGVIVGALVPLLVAVALVLFRGAARVSTATRAKRTFVVTVGGTALGVLAVSLVAALLAPGGFRPVVDAAVVLRGLPLRLVPPTLLPSDILEFVPESGLAQALWYLPSLLFWLVLTMAVALVLLNPAAVQDAPDRRRARTVLERGGGDTLSFMSTWRGNSYWFAPQADAAIAYRVRGAIAVTLGGPFGPDHDRPDVAAAFVEFCGAHGWTAVFYSVDTTDGDGYDRLGWQRMPVAEEAVLRLPDWNTAGKKRQDIRTATNRAAREGIAPVWTSWQELSSAQLAQIRDISEAWVADRSLPEMEFTLGGVDELDDPAVRLMLAVHESGRIDAVTSWMPMFGPDGVTGYTLDFMRRRGDSMNGIMEFVIGAAADRMKADGLALLSLSGSPLASTRLDDDAARSNVARLLDLLGSLLEPAYGFRSLLNFKRKFQPEFVPLYAVYPDATVLPALGVALTRCYLPTLTLGQAVRMAGSLREPRPGERAGAR</sequence>
<proteinExistence type="predicted"/>
<dbReference type="InterPro" id="IPR024320">
    <property type="entry name" value="LPG_synthase_C"/>
</dbReference>
<feature type="transmembrane region" description="Helical" evidence="7">
    <location>
        <begin position="351"/>
        <end position="371"/>
    </location>
</feature>
<dbReference type="GO" id="GO:0016755">
    <property type="term" value="F:aminoacyltransferase activity"/>
    <property type="evidence" value="ECO:0007669"/>
    <property type="project" value="TreeGrafter"/>
</dbReference>
<dbReference type="Gene3D" id="1.20.1540.10">
    <property type="entry name" value="Rhomboid-like"/>
    <property type="match status" value="1"/>
</dbReference>
<feature type="transmembrane region" description="Helical" evidence="7">
    <location>
        <begin position="249"/>
        <end position="267"/>
    </location>
</feature>
<feature type="transmembrane region" description="Helical" evidence="7">
    <location>
        <begin position="84"/>
        <end position="102"/>
    </location>
</feature>
<feature type="transmembrane region" description="Helical" evidence="7">
    <location>
        <begin position="420"/>
        <end position="448"/>
    </location>
</feature>
<evidence type="ECO:0000256" key="1">
    <source>
        <dbReference type="ARBA" id="ARBA00004651"/>
    </source>
</evidence>